<dbReference type="PATRIC" id="fig|1319815.3.peg.2281"/>
<keyword evidence="4" id="KW-0238">DNA-binding</keyword>
<evidence type="ECO:0000313" key="8">
    <source>
        <dbReference type="Proteomes" id="UP000017081"/>
    </source>
</evidence>
<keyword evidence="8" id="KW-1185">Reference proteome</keyword>
<dbReference type="SMART" id="SM00345">
    <property type="entry name" value="HTH_GNTR"/>
    <property type="match status" value="1"/>
</dbReference>
<dbReference type="InterPro" id="IPR000524">
    <property type="entry name" value="Tscrpt_reg_HTH_GntR"/>
</dbReference>
<dbReference type="Gene3D" id="3.90.1150.10">
    <property type="entry name" value="Aspartate Aminotransferase, domain 1"/>
    <property type="match status" value="1"/>
</dbReference>
<dbReference type="STRING" id="1319815.HMPREF0202_02374"/>
<dbReference type="Pfam" id="PF00155">
    <property type="entry name" value="Aminotran_1_2"/>
    <property type="match status" value="1"/>
</dbReference>
<dbReference type="InterPro" id="IPR051446">
    <property type="entry name" value="HTH_trans_reg/aminotransferase"/>
</dbReference>
<accession>U7V8Q2</accession>
<name>U7V8Q2_9FUSO</name>
<feature type="domain" description="HTH gntR-type" evidence="6">
    <location>
        <begin position="14"/>
        <end position="82"/>
    </location>
</feature>
<gene>
    <name evidence="7" type="ORF">HMPREF0202_02374</name>
</gene>
<dbReference type="GO" id="GO:0003677">
    <property type="term" value="F:DNA binding"/>
    <property type="evidence" value="ECO:0007669"/>
    <property type="project" value="UniProtKB-KW"/>
</dbReference>
<reference evidence="7 8" key="1">
    <citation type="submission" date="2013-08" db="EMBL/GenBank/DDBJ databases">
        <authorList>
            <person name="Weinstock G."/>
            <person name="Sodergren E."/>
            <person name="Wylie T."/>
            <person name="Fulton L."/>
            <person name="Fulton R."/>
            <person name="Fronick C."/>
            <person name="O'Laughlin M."/>
            <person name="Godfrey J."/>
            <person name="Miner T."/>
            <person name="Herter B."/>
            <person name="Appelbaum E."/>
            <person name="Cordes M."/>
            <person name="Lek S."/>
            <person name="Wollam A."/>
            <person name="Pepin K.H."/>
            <person name="Palsikar V.B."/>
            <person name="Mitreva M."/>
            <person name="Wilson R.K."/>
        </authorList>
    </citation>
    <scope>NUCLEOTIDE SEQUENCE [LARGE SCALE GENOMIC DNA]</scope>
    <source>
        <strain evidence="7 8">ATCC BAA-474</strain>
    </source>
</reference>
<dbReference type="Proteomes" id="UP000017081">
    <property type="component" value="Unassembled WGS sequence"/>
</dbReference>
<evidence type="ECO:0000256" key="4">
    <source>
        <dbReference type="ARBA" id="ARBA00023125"/>
    </source>
</evidence>
<keyword evidence="5" id="KW-0804">Transcription</keyword>
<dbReference type="CDD" id="cd07377">
    <property type="entry name" value="WHTH_GntR"/>
    <property type="match status" value="1"/>
</dbReference>
<dbReference type="SUPFAM" id="SSF53383">
    <property type="entry name" value="PLP-dependent transferases"/>
    <property type="match status" value="1"/>
</dbReference>
<dbReference type="Gene3D" id="3.40.640.10">
    <property type="entry name" value="Type I PLP-dependent aspartate aminotransferase-like (Major domain)"/>
    <property type="match status" value="1"/>
</dbReference>
<sequence>MSKINIYIDKNSKESLYLQIYQCLKKQILSGDIKVGAKLPSIRQVAIKLDINQNTVIQSYNILEKKGLIKKISGKGCFVEQICEFEIEQKEIPLIESFKYGQNQIIERINFSNGTPSSKYFPIEDYKMFFDEVIREYGGEIFQYQNVQGVDSLRYLLSEEFEKEDIFVKKENIQITSGTQQALDIVIKLFSKETKPTVVLSDPTYPNALNIFKGWCNIKSLDIKEDGWDLKEFEEILKEEKIDFVYECINFQNPTGVTWSLEKREQLLQLAEKYGFYIVEDDSFSDFYYTETKPKTLKSLDKLGQEKVIYVKTYSKILMPGIGLAIMTVPENLMQRVLLIKYGLDTTTSGINQKILEKFIVKNKLHEHLSLLRKEFGKKQKLCLKLLKKIQGLSVMHKPNGGFFIWVKLSDNIDGEKFYLKCKEEGVALLPGALFYKDKRDVCKIRLSFISPTLLEIEKGLEILEKTLSLCKMENSKKCSY</sequence>
<dbReference type="GO" id="GO:0003700">
    <property type="term" value="F:DNA-binding transcription factor activity"/>
    <property type="evidence" value="ECO:0007669"/>
    <property type="project" value="InterPro"/>
</dbReference>
<dbReference type="RefSeq" id="WP_023051906.1">
    <property type="nucleotide sequence ID" value="NZ_CP173062.2"/>
</dbReference>
<evidence type="ECO:0000256" key="3">
    <source>
        <dbReference type="ARBA" id="ARBA00023015"/>
    </source>
</evidence>
<dbReference type="InterPro" id="IPR036390">
    <property type="entry name" value="WH_DNA-bd_sf"/>
</dbReference>
<dbReference type="InterPro" id="IPR004839">
    <property type="entry name" value="Aminotransferase_I/II_large"/>
</dbReference>
<keyword evidence="2" id="KW-0663">Pyridoxal phosphate</keyword>
<comment type="similarity">
    <text evidence="1">In the C-terminal section; belongs to the class-I pyridoxal-phosphate-dependent aminotransferase family.</text>
</comment>
<evidence type="ECO:0000313" key="7">
    <source>
        <dbReference type="EMBL" id="ERT67529.1"/>
    </source>
</evidence>
<dbReference type="PANTHER" id="PTHR46577">
    <property type="entry name" value="HTH-TYPE TRANSCRIPTIONAL REGULATORY PROTEIN GABR"/>
    <property type="match status" value="1"/>
</dbReference>
<dbReference type="InterPro" id="IPR015421">
    <property type="entry name" value="PyrdxlP-dep_Trfase_major"/>
</dbReference>
<dbReference type="AlphaFoldDB" id="U7V8Q2"/>
<dbReference type="Gene3D" id="1.10.10.10">
    <property type="entry name" value="Winged helix-like DNA-binding domain superfamily/Winged helix DNA-binding domain"/>
    <property type="match status" value="1"/>
</dbReference>
<dbReference type="EMBL" id="AXZF01000112">
    <property type="protein sequence ID" value="ERT67529.1"/>
    <property type="molecule type" value="Genomic_DNA"/>
</dbReference>
<dbReference type="GO" id="GO:0030170">
    <property type="term" value="F:pyridoxal phosphate binding"/>
    <property type="evidence" value="ECO:0007669"/>
    <property type="project" value="InterPro"/>
</dbReference>
<comment type="caution">
    <text evidence="7">The sequence shown here is derived from an EMBL/GenBank/DDBJ whole genome shotgun (WGS) entry which is preliminary data.</text>
</comment>
<evidence type="ECO:0000256" key="1">
    <source>
        <dbReference type="ARBA" id="ARBA00005384"/>
    </source>
</evidence>
<dbReference type="InterPro" id="IPR015422">
    <property type="entry name" value="PyrdxlP-dep_Trfase_small"/>
</dbReference>
<protein>
    <submittedName>
        <fullName evidence="7">Transcriptional regulator, GntR family</fullName>
    </submittedName>
</protein>
<dbReference type="PROSITE" id="PS50949">
    <property type="entry name" value="HTH_GNTR"/>
    <property type="match status" value="1"/>
</dbReference>
<evidence type="ECO:0000259" key="6">
    <source>
        <dbReference type="PROSITE" id="PS50949"/>
    </source>
</evidence>
<dbReference type="HOGENOM" id="CLU_017584_0_0_0"/>
<organism evidence="7 8">
    <name type="scientific">Cetobacterium somerae ATCC BAA-474</name>
    <dbReference type="NCBI Taxonomy" id="1319815"/>
    <lineage>
        <taxon>Bacteria</taxon>
        <taxon>Fusobacteriati</taxon>
        <taxon>Fusobacteriota</taxon>
        <taxon>Fusobacteriia</taxon>
        <taxon>Fusobacteriales</taxon>
        <taxon>Fusobacteriaceae</taxon>
        <taxon>Cetobacterium</taxon>
    </lineage>
</organism>
<dbReference type="InterPro" id="IPR036388">
    <property type="entry name" value="WH-like_DNA-bd_sf"/>
</dbReference>
<dbReference type="InterPro" id="IPR015424">
    <property type="entry name" value="PyrdxlP-dep_Trfase"/>
</dbReference>
<evidence type="ECO:0000256" key="2">
    <source>
        <dbReference type="ARBA" id="ARBA00022898"/>
    </source>
</evidence>
<dbReference type="CDD" id="cd00609">
    <property type="entry name" value="AAT_like"/>
    <property type="match status" value="1"/>
</dbReference>
<dbReference type="PANTHER" id="PTHR46577:SF1">
    <property type="entry name" value="HTH-TYPE TRANSCRIPTIONAL REGULATORY PROTEIN GABR"/>
    <property type="match status" value="1"/>
</dbReference>
<dbReference type="Pfam" id="PF00392">
    <property type="entry name" value="GntR"/>
    <property type="match status" value="1"/>
</dbReference>
<keyword evidence="3" id="KW-0805">Transcription regulation</keyword>
<dbReference type="eggNOG" id="COG1167">
    <property type="taxonomic scope" value="Bacteria"/>
</dbReference>
<proteinExistence type="inferred from homology"/>
<dbReference type="SUPFAM" id="SSF46785">
    <property type="entry name" value="Winged helix' DNA-binding domain"/>
    <property type="match status" value="1"/>
</dbReference>
<evidence type="ECO:0000256" key="5">
    <source>
        <dbReference type="ARBA" id="ARBA00023163"/>
    </source>
</evidence>